<sequence length="65" mass="7338">MVRRTIYLKTCRQCRASFFDAQAAPRLFPILRIAAGEIKSDFSARPIDEAKNKSGGIFIPPPNWV</sequence>
<protein>
    <submittedName>
        <fullName evidence="1">Uncharacterized protein</fullName>
    </submittedName>
</protein>
<dbReference type="AlphaFoldDB" id="A0A8E2BFN3"/>
<comment type="caution">
    <text evidence="1">The sequence shown here is derived from an EMBL/GenBank/DDBJ whole genome shotgun (WGS) entry which is preliminary data.</text>
</comment>
<dbReference type="EMBL" id="JACHGI010000031">
    <property type="protein sequence ID" value="MBB6470453.1"/>
    <property type="molecule type" value="Genomic_DNA"/>
</dbReference>
<evidence type="ECO:0000313" key="2">
    <source>
        <dbReference type="Proteomes" id="UP000532373"/>
    </source>
</evidence>
<organism evidence="1 2">
    <name type="scientific">Aminobacter carboxidus</name>
    <dbReference type="NCBI Taxonomy" id="376165"/>
    <lineage>
        <taxon>Bacteria</taxon>
        <taxon>Pseudomonadati</taxon>
        <taxon>Pseudomonadota</taxon>
        <taxon>Alphaproteobacteria</taxon>
        <taxon>Hyphomicrobiales</taxon>
        <taxon>Phyllobacteriaceae</taxon>
        <taxon>Aminobacter</taxon>
    </lineage>
</organism>
<dbReference type="Proteomes" id="UP000532373">
    <property type="component" value="Unassembled WGS sequence"/>
</dbReference>
<proteinExistence type="predicted"/>
<accession>A0A8E2BFN3</accession>
<reference evidence="1 2" key="1">
    <citation type="submission" date="2020-08" db="EMBL/GenBank/DDBJ databases">
        <title>Genomic Encyclopedia of Type Strains, Phase IV (KMG-IV): sequencing the most valuable type-strain genomes for metagenomic binning, comparative biology and taxonomic classification.</title>
        <authorList>
            <person name="Goeker M."/>
        </authorList>
    </citation>
    <scope>NUCLEOTIDE SEQUENCE [LARGE SCALE GENOMIC DNA]</scope>
    <source>
        <strain evidence="1 2">DSM 17454</strain>
    </source>
</reference>
<name>A0A8E2BFN3_9HYPH</name>
<gene>
    <name evidence="1" type="ORF">HNQ96_006351</name>
</gene>
<evidence type="ECO:0000313" key="1">
    <source>
        <dbReference type="EMBL" id="MBB6470453.1"/>
    </source>
</evidence>